<dbReference type="Proteomes" id="UP000239899">
    <property type="component" value="Unassembled WGS sequence"/>
</dbReference>
<dbReference type="GO" id="GO:0003950">
    <property type="term" value="F:NAD+ poly-ADP-ribosyltransferase activity"/>
    <property type="evidence" value="ECO:0007669"/>
    <property type="project" value="InterPro"/>
</dbReference>
<dbReference type="GO" id="GO:0016779">
    <property type="term" value="F:nucleotidyltransferase activity"/>
    <property type="evidence" value="ECO:0007669"/>
    <property type="project" value="UniProtKB-KW"/>
</dbReference>
<feature type="domain" description="PARP16 N-terminal" evidence="7">
    <location>
        <begin position="12"/>
        <end position="87"/>
    </location>
</feature>
<evidence type="ECO:0000256" key="2">
    <source>
        <dbReference type="ARBA" id="ARBA00022679"/>
    </source>
</evidence>
<dbReference type="OrthoDB" id="19501at2759"/>
<dbReference type="PANTHER" id="PTHR21328">
    <property type="entry name" value="POLY ADP-RIBOSE POLYMERASE FAMILY, MEMBER PARP"/>
    <property type="match status" value="1"/>
</dbReference>
<dbReference type="InterPro" id="IPR012317">
    <property type="entry name" value="Poly(ADP-ribose)pol_cat_dom"/>
</dbReference>
<evidence type="ECO:0000256" key="1">
    <source>
        <dbReference type="ARBA" id="ARBA00022676"/>
    </source>
</evidence>
<reference evidence="8 9" key="1">
    <citation type="journal article" date="2018" name="Plant J.">
        <title>Genome sequences of Chlorella sorokiniana UTEX 1602 and Micractinium conductrix SAG 241.80: implications to maltose excretion by a green alga.</title>
        <authorList>
            <person name="Arriola M.B."/>
            <person name="Velmurugan N."/>
            <person name="Zhang Y."/>
            <person name="Plunkett M.H."/>
            <person name="Hondzo H."/>
            <person name="Barney B.M."/>
        </authorList>
    </citation>
    <scope>NUCLEOTIDE SEQUENCE [LARGE SCALE GENOMIC DNA]</scope>
    <source>
        <strain evidence="9">UTEX 1602</strain>
    </source>
</reference>
<protein>
    <submittedName>
        <fullName evidence="8">Mono [ADP-ribose] polymerase PARP16</fullName>
    </submittedName>
</protein>
<keyword evidence="2" id="KW-0808">Transferase</keyword>
<evidence type="ECO:0000256" key="3">
    <source>
        <dbReference type="ARBA" id="ARBA00022695"/>
    </source>
</evidence>
<feature type="domain" description="PARP catalytic" evidence="6">
    <location>
        <begin position="142"/>
        <end position="199"/>
    </location>
</feature>
<dbReference type="Gene3D" id="3.90.228.10">
    <property type="match status" value="1"/>
</dbReference>
<keyword evidence="4" id="KW-0520">NAD</keyword>
<gene>
    <name evidence="8" type="ORF">C2E21_4705</name>
</gene>
<proteinExistence type="predicted"/>
<dbReference type="InterPro" id="IPR041400">
    <property type="entry name" value="PARP16_N"/>
</dbReference>
<organism evidence="8 9">
    <name type="scientific">Chlorella sorokiniana</name>
    <name type="common">Freshwater green alga</name>
    <dbReference type="NCBI Taxonomy" id="3076"/>
    <lineage>
        <taxon>Eukaryota</taxon>
        <taxon>Viridiplantae</taxon>
        <taxon>Chlorophyta</taxon>
        <taxon>core chlorophytes</taxon>
        <taxon>Trebouxiophyceae</taxon>
        <taxon>Chlorellales</taxon>
        <taxon>Chlorellaceae</taxon>
        <taxon>Chlorella clade</taxon>
        <taxon>Chlorella</taxon>
    </lineage>
</organism>
<dbReference type="Pfam" id="PF18084">
    <property type="entry name" value="ARTD15_N"/>
    <property type="match status" value="1"/>
</dbReference>
<dbReference type="AlphaFoldDB" id="A0A2P6TS41"/>
<evidence type="ECO:0000256" key="5">
    <source>
        <dbReference type="SAM" id="Phobius"/>
    </source>
</evidence>
<name>A0A2P6TS41_CHLSO</name>
<keyword evidence="3" id="KW-0548">Nucleotidyltransferase</keyword>
<evidence type="ECO:0000259" key="7">
    <source>
        <dbReference type="Pfam" id="PF18084"/>
    </source>
</evidence>
<keyword evidence="5" id="KW-0812">Transmembrane</keyword>
<sequence length="332" mass="35594">MAQELQAVLDAADPWAADLLLSALAAAAASYRRATCTVPFPSPLFGDGDARDYAALLQNLQALPPLGAPGAASRLSAQQLALVSWLLTHPRRPVAGMRRCTLRQVQEQLPSLTGWVADIGMNPSLRPTAVLQLAAVPPSVGSSRVLAFHGTSFENLHSILHHGLLNASGTRLERTGSAFGKGIYFSSELAVAYAFCQPADGWAGSALGRRLRCLLVCSIEREAIQSSHNSDLVPDKYIVVEAMDAVQTHFLFVYCDDAPPGSPPPPAQHPAHRQQLPLSPAAHVAAAPPRRQAVSPLVWVLAAFTLLLLAVGLKDNPSLRRFMRRQLGLRIL</sequence>
<comment type="caution">
    <text evidence="8">The sequence shown here is derived from an EMBL/GenBank/DDBJ whole genome shotgun (WGS) entry which is preliminary data.</text>
</comment>
<evidence type="ECO:0000259" key="6">
    <source>
        <dbReference type="Pfam" id="PF00644"/>
    </source>
</evidence>
<keyword evidence="5" id="KW-1133">Transmembrane helix</keyword>
<evidence type="ECO:0000313" key="9">
    <source>
        <dbReference type="Proteomes" id="UP000239899"/>
    </source>
</evidence>
<accession>A0A2P6TS41</accession>
<evidence type="ECO:0000256" key="4">
    <source>
        <dbReference type="ARBA" id="ARBA00023027"/>
    </source>
</evidence>
<dbReference type="InterPro" id="IPR051838">
    <property type="entry name" value="ARTD_PARP"/>
</dbReference>
<dbReference type="Pfam" id="PF00644">
    <property type="entry name" value="PARP"/>
    <property type="match status" value="1"/>
</dbReference>
<dbReference type="SUPFAM" id="SSF56399">
    <property type="entry name" value="ADP-ribosylation"/>
    <property type="match status" value="1"/>
</dbReference>
<keyword evidence="1" id="KW-0328">Glycosyltransferase</keyword>
<dbReference type="STRING" id="3076.A0A2P6TS41"/>
<evidence type="ECO:0000313" key="8">
    <source>
        <dbReference type="EMBL" id="PRW56864.1"/>
    </source>
</evidence>
<dbReference type="EMBL" id="LHPG02000008">
    <property type="protein sequence ID" value="PRW56864.1"/>
    <property type="molecule type" value="Genomic_DNA"/>
</dbReference>
<feature type="transmembrane region" description="Helical" evidence="5">
    <location>
        <begin position="293"/>
        <end position="313"/>
    </location>
</feature>
<keyword evidence="9" id="KW-1185">Reference proteome</keyword>
<keyword evidence="5" id="KW-0472">Membrane</keyword>